<dbReference type="Proteomes" id="UP000236725">
    <property type="component" value="Unassembled WGS sequence"/>
</dbReference>
<comment type="caution">
    <text evidence="2">The sequence shown here is derived from an EMBL/GenBank/DDBJ whole genome shotgun (WGS) entry which is preliminary data.</text>
</comment>
<name>A0A8G2BUR7_9BACT</name>
<evidence type="ECO:0000313" key="3">
    <source>
        <dbReference type="Proteomes" id="UP000236725"/>
    </source>
</evidence>
<keyword evidence="1" id="KW-1133">Transmembrane helix</keyword>
<dbReference type="AlphaFoldDB" id="A0A8G2BUR7"/>
<proteinExistence type="predicted"/>
<dbReference type="EMBL" id="FNVS01000003">
    <property type="protein sequence ID" value="SEF60568.1"/>
    <property type="molecule type" value="Genomic_DNA"/>
</dbReference>
<protein>
    <submittedName>
        <fullName evidence="2">Uncharacterized protein</fullName>
    </submittedName>
</protein>
<gene>
    <name evidence="2" type="ORF">SAMN05444001_103103</name>
</gene>
<evidence type="ECO:0000256" key="1">
    <source>
        <dbReference type="SAM" id="Phobius"/>
    </source>
</evidence>
<keyword evidence="1" id="KW-0812">Transmembrane</keyword>
<feature type="transmembrane region" description="Helical" evidence="1">
    <location>
        <begin position="55"/>
        <end position="73"/>
    </location>
</feature>
<organism evidence="2 3">
    <name type="scientific">Parabacteroides chinchillae</name>
    <dbReference type="NCBI Taxonomy" id="871327"/>
    <lineage>
        <taxon>Bacteria</taxon>
        <taxon>Pseudomonadati</taxon>
        <taxon>Bacteroidota</taxon>
        <taxon>Bacteroidia</taxon>
        <taxon>Bacteroidales</taxon>
        <taxon>Tannerellaceae</taxon>
        <taxon>Parabacteroides</taxon>
    </lineage>
</organism>
<reference evidence="2 3" key="1">
    <citation type="submission" date="2016-10" db="EMBL/GenBank/DDBJ databases">
        <authorList>
            <person name="Varghese N."/>
            <person name="Submissions S."/>
        </authorList>
    </citation>
    <scope>NUCLEOTIDE SEQUENCE [LARGE SCALE GENOMIC DNA]</scope>
    <source>
        <strain evidence="2 3">DSM 29073</strain>
    </source>
</reference>
<keyword evidence="1" id="KW-0472">Membrane</keyword>
<accession>A0A8G2BUR7</accession>
<keyword evidence="3" id="KW-1185">Reference proteome</keyword>
<sequence length="131" mass="15103">MKTEQNNLEQLKGKNPFSVPQGYMEGITSQIMNQLPDKPDTREKQVSMFDRIRPWLYMAAVFAGLGLFFKAIVGIQQKEENVSNPLIVKTAVPSESLVAIQAEEDQEYLEYLEERYTDYLFDQEMADSEIN</sequence>
<evidence type="ECO:0000313" key="2">
    <source>
        <dbReference type="EMBL" id="SEF60568.1"/>
    </source>
</evidence>
<dbReference type="RefSeq" id="WP_103982594.1">
    <property type="nucleotide sequence ID" value="NZ_FNVS01000003.1"/>
</dbReference>